<dbReference type="NCBIfam" id="TIGR00636">
    <property type="entry name" value="PduO_Nterm"/>
    <property type="match status" value="1"/>
</dbReference>
<keyword evidence="1 4" id="KW-0808">Transferase</keyword>
<dbReference type="AlphaFoldDB" id="A0A0G1IXJ9"/>
<dbReference type="PANTHER" id="PTHR12213">
    <property type="entry name" value="CORRINOID ADENOSYLTRANSFERASE"/>
    <property type="match status" value="1"/>
</dbReference>
<dbReference type="EC" id="2.5.1.17" evidence="4"/>
<comment type="catalytic activity">
    <reaction evidence="4">
        <text>2 cob(II)yrinate a,c diamide + reduced [electron-transfer flavoprotein] + 2 ATP = 2 adenosylcob(III)yrinate a,c-diamide + 2 triphosphate + oxidized [electron-transfer flavoprotein] + 3 H(+)</text>
        <dbReference type="Rhea" id="RHEA:11528"/>
        <dbReference type="Rhea" id="RHEA-COMP:10685"/>
        <dbReference type="Rhea" id="RHEA-COMP:10686"/>
        <dbReference type="ChEBI" id="CHEBI:15378"/>
        <dbReference type="ChEBI" id="CHEBI:18036"/>
        <dbReference type="ChEBI" id="CHEBI:30616"/>
        <dbReference type="ChEBI" id="CHEBI:57692"/>
        <dbReference type="ChEBI" id="CHEBI:58307"/>
        <dbReference type="ChEBI" id="CHEBI:58503"/>
        <dbReference type="ChEBI" id="CHEBI:58537"/>
        <dbReference type="EC" id="2.5.1.17"/>
    </reaction>
</comment>
<evidence type="ECO:0000313" key="7">
    <source>
        <dbReference type="EMBL" id="KKT63810.1"/>
    </source>
</evidence>
<keyword evidence="3 4" id="KW-0067">ATP-binding</keyword>
<organism evidence="7 8">
    <name type="scientific">Candidatus Giovannonibacteria bacterium GW2011_GWA2_44_26</name>
    <dbReference type="NCBI Taxonomy" id="1618648"/>
    <lineage>
        <taxon>Bacteria</taxon>
        <taxon>Candidatus Giovannoniibacteriota</taxon>
    </lineage>
</organism>
<dbReference type="Proteomes" id="UP000033945">
    <property type="component" value="Unassembled WGS sequence"/>
</dbReference>
<comment type="pathway">
    <text evidence="4">Cofactor biosynthesis; adenosylcobalamin biosynthesis; adenosylcobalamin from cob(II)yrinate a,c-diamide: step 2/7.</text>
</comment>
<dbReference type="Pfam" id="PF01923">
    <property type="entry name" value="Cob_adeno_trans"/>
    <property type="match status" value="1"/>
</dbReference>
<dbReference type="UniPathway" id="UPA00148">
    <property type="reaction ID" value="UER00233"/>
</dbReference>
<dbReference type="EMBL" id="LCIT01000001">
    <property type="protein sequence ID" value="KKT63810.1"/>
    <property type="molecule type" value="Genomic_DNA"/>
</dbReference>
<dbReference type="Gene3D" id="1.20.1200.10">
    <property type="entry name" value="Cobalamin adenosyltransferase-like"/>
    <property type="match status" value="1"/>
</dbReference>
<dbReference type="SUPFAM" id="SSF89028">
    <property type="entry name" value="Cobalamin adenosyltransferase-like"/>
    <property type="match status" value="1"/>
</dbReference>
<evidence type="ECO:0000256" key="5">
    <source>
        <dbReference type="SAM" id="MobiDB-lite"/>
    </source>
</evidence>
<evidence type="ECO:0000313" key="8">
    <source>
        <dbReference type="Proteomes" id="UP000033945"/>
    </source>
</evidence>
<gene>
    <name evidence="7" type="ORF">UW55_C0001G0103</name>
</gene>
<dbReference type="PANTHER" id="PTHR12213:SF0">
    <property type="entry name" value="CORRINOID ADENOSYLTRANSFERASE MMAB"/>
    <property type="match status" value="1"/>
</dbReference>
<name>A0A0G1IXJ9_9BACT</name>
<comment type="similarity">
    <text evidence="4">Belongs to the Cob(I)alamin adenosyltransferase family.</text>
</comment>
<comment type="catalytic activity">
    <reaction evidence="4">
        <text>2 cob(II)alamin + reduced [electron-transfer flavoprotein] + 2 ATP = 2 adenosylcob(III)alamin + 2 triphosphate + oxidized [electron-transfer flavoprotein] + 3 H(+)</text>
        <dbReference type="Rhea" id="RHEA:28671"/>
        <dbReference type="Rhea" id="RHEA-COMP:10685"/>
        <dbReference type="Rhea" id="RHEA-COMP:10686"/>
        <dbReference type="ChEBI" id="CHEBI:15378"/>
        <dbReference type="ChEBI" id="CHEBI:16304"/>
        <dbReference type="ChEBI" id="CHEBI:18036"/>
        <dbReference type="ChEBI" id="CHEBI:18408"/>
        <dbReference type="ChEBI" id="CHEBI:30616"/>
        <dbReference type="ChEBI" id="CHEBI:57692"/>
        <dbReference type="ChEBI" id="CHEBI:58307"/>
        <dbReference type="EC" id="2.5.1.17"/>
    </reaction>
</comment>
<dbReference type="GO" id="GO:0009236">
    <property type="term" value="P:cobalamin biosynthetic process"/>
    <property type="evidence" value="ECO:0007669"/>
    <property type="project" value="UniProtKB-UniRule"/>
</dbReference>
<dbReference type="InterPro" id="IPR029499">
    <property type="entry name" value="PduO-typ"/>
</dbReference>
<accession>A0A0G1IXJ9</accession>
<comment type="caution">
    <text evidence="7">The sequence shown here is derived from an EMBL/GenBank/DDBJ whole genome shotgun (WGS) entry which is preliminary data.</text>
</comment>
<dbReference type="InterPro" id="IPR016030">
    <property type="entry name" value="CblAdoTrfase-like"/>
</dbReference>
<feature type="domain" description="Cobalamin adenosyltransferase-like" evidence="6">
    <location>
        <begin position="4"/>
        <end position="160"/>
    </location>
</feature>
<dbReference type="PATRIC" id="fig|1618648.3.peg.115"/>
<evidence type="ECO:0000256" key="2">
    <source>
        <dbReference type="ARBA" id="ARBA00022741"/>
    </source>
</evidence>
<proteinExistence type="inferred from homology"/>
<protein>
    <recommendedName>
        <fullName evidence="4">Corrinoid adenosyltransferase</fullName>
        <ecNumber evidence="4">2.5.1.17</ecNumber>
    </recommendedName>
    <alternativeName>
        <fullName evidence="4">Cob(II)alamin adenosyltransferase</fullName>
    </alternativeName>
    <alternativeName>
        <fullName evidence="4">Cob(II)yrinic acid a,c-diamide adenosyltransferase</fullName>
    </alternativeName>
    <alternativeName>
        <fullName evidence="4">Cobinamide/cobalamin adenosyltransferase</fullName>
    </alternativeName>
</protein>
<evidence type="ECO:0000256" key="4">
    <source>
        <dbReference type="RuleBase" id="RU366026"/>
    </source>
</evidence>
<evidence type="ECO:0000259" key="6">
    <source>
        <dbReference type="Pfam" id="PF01923"/>
    </source>
</evidence>
<dbReference type="GO" id="GO:0005524">
    <property type="term" value="F:ATP binding"/>
    <property type="evidence" value="ECO:0007669"/>
    <property type="project" value="UniProtKB-UniRule"/>
</dbReference>
<dbReference type="InterPro" id="IPR036451">
    <property type="entry name" value="CblAdoTrfase-like_sf"/>
</dbReference>
<reference evidence="7 8" key="1">
    <citation type="journal article" date="2015" name="Nature">
        <title>rRNA introns, odd ribosomes, and small enigmatic genomes across a large radiation of phyla.</title>
        <authorList>
            <person name="Brown C.T."/>
            <person name="Hug L.A."/>
            <person name="Thomas B.C."/>
            <person name="Sharon I."/>
            <person name="Castelle C.J."/>
            <person name="Singh A."/>
            <person name="Wilkins M.J."/>
            <person name="Williams K.H."/>
            <person name="Banfield J.F."/>
        </authorList>
    </citation>
    <scope>NUCLEOTIDE SEQUENCE [LARGE SCALE GENOMIC DNA]</scope>
</reference>
<evidence type="ECO:0000256" key="1">
    <source>
        <dbReference type="ARBA" id="ARBA00022679"/>
    </source>
</evidence>
<evidence type="ECO:0000256" key="3">
    <source>
        <dbReference type="ARBA" id="ARBA00022840"/>
    </source>
</evidence>
<feature type="region of interest" description="Disordered" evidence="5">
    <location>
        <begin position="1"/>
        <end position="22"/>
    </location>
</feature>
<keyword evidence="2 4" id="KW-0547">Nucleotide-binding</keyword>
<keyword evidence="4" id="KW-0169">Cobalamin biosynthesis</keyword>
<dbReference type="GO" id="GO:0008817">
    <property type="term" value="F:corrinoid adenosyltransferase activity"/>
    <property type="evidence" value="ECO:0007669"/>
    <property type="project" value="UniProtKB-UniRule"/>
</dbReference>
<sequence>MRFYTGQGDNGQTALFGSGDRIPKTDPRFEALGALDELNSYLGVCKSLADGDNIKSALENAQENLFIIQAELGGAKNMALAEDKTKNLEKTIDEFGGFVGQITKFTIPGGNPLSARLDYARALARKAERRVASVKEKISPASLAYLNRLSSLLFVLARYVNKKTGVAEVHPRYALTAAPTL</sequence>